<dbReference type="KEGG" id="pfy:PFICI_03460"/>
<proteinExistence type="inferred from homology"/>
<keyword evidence="4 6" id="KW-0472">Membrane</keyword>
<evidence type="ECO:0000256" key="1">
    <source>
        <dbReference type="ARBA" id="ARBA00004141"/>
    </source>
</evidence>
<feature type="transmembrane region" description="Helical" evidence="6">
    <location>
        <begin position="43"/>
        <end position="68"/>
    </location>
</feature>
<evidence type="ECO:0000256" key="3">
    <source>
        <dbReference type="ARBA" id="ARBA00022989"/>
    </source>
</evidence>
<evidence type="ECO:0000256" key="5">
    <source>
        <dbReference type="ARBA" id="ARBA00038359"/>
    </source>
</evidence>
<dbReference type="InParanoid" id="W3XHC4"/>
<feature type="transmembrane region" description="Helical" evidence="6">
    <location>
        <begin position="88"/>
        <end position="110"/>
    </location>
</feature>
<feature type="transmembrane region" description="Helical" evidence="6">
    <location>
        <begin position="6"/>
        <end position="31"/>
    </location>
</feature>
<reference evidence="9" key="1">
    <citation type="journal article" date="2015" name="BMC Genomics">
        <title>Genomic and transcriptomic analysis of the endophytic fungus Pestalotiopsis fici reveals its lifestyle and high potential for synthesis of natural products.</title>
        <authorList>
            <person name="Wang X."/>
            <person name="Zhang X."/>
            <person name="Liu L."/>
            <person name="Xiang M."/>
            <person name="Wang W."/>
            <person name="Sun X."/>
            <person name="Che Y."/>
            <person name="Guo L."/>
            <person name="Liu G."/>
            <person name="Guo L."/>
            <person name="Wang C."/>
            <person name="Yin W.B."/>
            <person name="Stadler M."/>
            <person name="Zhang X."/>
            <person name="Liu X."/>
        </authorList>
    </citation>
    <scope>NUCLEOTIDE SEQUENCE [LARGE SCALE GENOMIC DNA]</scope>
    <source>
        <strain evidence="9">W106-1 / CGMCC3.15140</strain>
    </source>
</reference>
<feature type="domain" description="Rhodopsin" evidence="7">
    <location>
        <begin position="28"/>
        <end position="262"/>
    </location>
</feature>
<feature type="transmembrane region" description="Helical" evidence="6">
    <location>
        <begin position="239"/>
        <end position="257"/>
    </location>
</feature>
<keyword evidence="9" id="KW-1185">Reference proteome</keyword>
<dbReference type="RefSeq" id="XP_007830232.1">
    <property type="nucleotide sequence ID" value="XM_007832041.1"/>
</dbReference>
<evidence type="ECO:0000256" key="6">
    <source>
        <dbReference type="SAM" id="Phobius"/>
    </source>
</evidence>
<evidence type="ECO:0000256" key="2">
    <source>
        <dbReference type="ARBA" id="ARBA00022692"/>
    </source>
</evidence>
<evidence type="ECO:0000313" key="8">
    <source>
        <dbReference type="EMBL" id="ETS85435.1"/>
    </source>
</evidence>
<dbReference type="HOGENOM" id="CLU_028200_0_2_1"/>
<dbReference type="PANTHER" id="PTHR33048">
    <property type="entry name" value="PTH11-LIKE INTEGRAL MEMBRANE PROTEIN (AFU_ORTHOLOGUE AFUA_5G11245)"/>
    <property type="match status" value="1"/>
</dbReference>
<organism evidence="8 9">
    <name type="scientific">Pestalotiopsis fici (strain W106-1 / CGMCC3.15140)</name>
    <dbReference type="NCBI Taxonomy" id="1229662"/>
    <lineage>
        <taxon>Eukaryota</taxon>
        <taxon>Fungi</taxon>
        <taxon>Dikarya</taxon>
        <taxon>Ascomycota</taxon>
        <taxon>Pezizomycotina</taxon>
        <taxon>Sordariomycetes</taxon>
        <taxon>Xylariomycetidae</taxon>
        <taxon>Amphisphaeriales</taxon>
        <taxon>Sporocadaceae</taxon>
        <taxon>Pestalotiopsis</taxon>
    </lineage>
</organism>
<evidence type="ECO:0000259" key="7">
    <source>
        <dbReference type="Pfam" id="PF20684"/>
    </source>
</evidence>
<dbReference type="InterPro" id="IPR052337">
    <property type="entry name" value="SAT4-like"/>
</dbReference>
<dbReference type="InterPro" id="IPR049326">
    <property type="entry name" value="Rhodopsin_dom_fungi"/>
</dbReference>
<dbReference type="GO" id="GO:0016020">
    <property type="term" value="C:membrane"/>
    <property type="evidence" value="ECO:0007669"/>
    <property type="project" value="UniProtKB-SubCell"/>
</dbReference>
<dbReference type="eggNOG" id="ENOG502SH84">
    <property type="taxonomic scope" value="Eukaryota"/>
</dbReference>
<name>W3XHC4_PESFW</name>
<keyword evidence="2 6" id="KW-0812">Transmembrane</keyword>
<evidence type="ECO:0000256" key="4">
    <source>
        <dbReference type="ARBA" id="ARBA00023136"/>
    </source>
</evidence>
<feature type="transmembrane region" description="Helical" evidence="6">
    <location>
        <begin position="168"/>
        <end position="189"/>
    </location>
</feature>
<dbReference type="AlphaFoldDB" id="W3XHC4"/>
<dbReference type="OMA" id="IAIICAM"/>
<accession>W3XHC4</accession>
<feature type="transmembrane region" description="Helical" evidence="6">
    <location>
        <begin position="201"/>
        <end position="219"/>
    </location>
</feature>
<dbReference type="Proteomes" id="UP000030651">
    <property type="component" value="Unassembled WGS sequence"/>
</dbReference>
<feature type="transmembrane region" description="Helical" evidence="6">
    <location>
        <begin position="122"/>
        <end position="148"/>
    </location>
</feature>
<keyword evidence="3 6" id="KW-1133">Transmembrane helix</keyword>
<sequence>MPLGGKGPATIAVLCIETVVSGLCVGGRYFIRRILKNNPGSDDIILLASWVFMVAFAVLFTISSLYGFGQHVDVLDPEDIKMATLIELCGQFVVSLAMGLSKTGVALFLMRIITNKWQIAVLWGWIVVMMALSILLAVSCFAQCFPVQGLWDAEVTIQACPLNLTKIAFVMCSFSAAMDFFLALCPYYALKDLNMKRKEKWTIIISLSLGIFAGAFGIVRTAGLGVLSETTDYLSDSVMYTSTELTLTLVCVSLPIFRPLVRQLSSYYSYNRSDTKERSGSGYRGYQISKERTRSVKLGSRPPDLEQGLDSLTAEGLRKSSCNNDDDNGHYNIWREDSSSAKSILDKRHGIVRRQEVTISYDRNDHTFSSIR</sequence>
<dbReference type="GeneID" id="19268473"/>
<dbReference type="OrthoDB" id="3923077at2759"/>
<gene>
    <name evidence="8" type="ORF">PFICI_03460</name>
</gene>
<dbReference type="PANTHER" id="PTHR33048:SF93">
    <property type="entry name" value="INTEGRAL MEMBRANE PROTEIN"/>
    <property type="match status" value="1"/>
</dbReference>
<dbReference type="Pfam" id="PF20684">
    <property type="entry name" value="Fung_rhodopsin"/>
    <property type="match status" value="1"/>
</dbReference>
<dbReference type="EMBL" id="KI912110">
    <property type="protein sequence ID" value="ETS85435.1"/>
    <property type="molecule type" value="Genomic_DNA"/>
</dbReference>
<evidence type="ECO:0000313" key="9">
    <source>
        <dbReference type="Proteomes" id="UP000030651"/>
    </source>
</evidence>
<comment type="similarity">
    <text evidence="5">Belongs to the SAT4 family.</text>
</comment>
<comment type="subcellular location">
    <subcellularLocation>
        <location evidence="1">Membrane</location>
        <topology evidence="1">Multi-pass membrane protein</topology>
    </subcellularLocation>
</comment>
<protein>
    <recommendedName>
        <fullName evidence="7">Rhodopsin domain-containing protein</fullName>
    </recommendedName>
</protein>